<feature type="transmembrane region" description="Helical" evidence="1">
    <location>
        <begin position="67"/>
        <end position="90"/>
    </location>
</feature>
<organism evidence="2 3">
    <name type="scientific">Aquirufa regiilacus</name>
    <dbReference type="NCBI Taxonomy" id="3024868"/>
    <lineage>
        <taxon>Bacteria</taxon>
        <taxon>Pseudomonadati</taxon>
        <taxon>Bacteroidota</taxon>
        <taxon>Cytophagia</taxon>
        <taxon>Cytophagales</taxon>
        <taxon>Flectobacillaceae</taxon>
        <taxon>Aquirufa</taxon>
    </lineage>
</organism>
<comment type="caution">
    <text evidence="2">The sequence shown here is derived from an EMBL/GenBank/DDBJ whole genome shotgun (WGS) entry which is preliminary data.</text>
</comment>
<feature type="transmembrane region" description="Helical" evidence="1">
    <location>
        <begin position="184"/>
        <end position="204"/>
    </location>
</feature>
<keyword evidence="1" id="KW-0472">Membrane</keyword>
<feature type="transmembrane region" description="Helical" evidence="1">
    <location>
        <begin position="159"/>
        <end position="178"/>
    </location>
</feature>
<dbReference type="Proteomes" id="UP001249959">
    <property type="component" value="Unassembled WGS sequence"/>
</dbReference>
<evidence type="ECO:0008006" key="4">
    <source>
        <dbReference type="Google" id="ProtNLM"/>
    </source>
</evidence>
<dbReference type="EMBL" id="JAVNWW010000004">
    <property type="protein sequence ID" value="MDU0809229.1"/>
    <property type="molecule type" value="Genomic_DNA"/>
</dbReference>
<keyword evidence="1" id="KW-1133">Transmembrane helix</keyword>
<dbReference type="RefSeq" id="WP_315574399.1">
    <property type="nucleotide sequence ID" value="NZ_JARDXH010000001.1"/>
</dbReference>
<keyword evidence="1" id="KW-0812">Transmembrane</keyword>
<protein>
    <recommendedName>
        <fullName evidence="4">DUF973 family protein</fullName>
    </recommendedName>
</protein>
<feature type="transmembrane region" description="Helical" evidence="1">
    <location>
        <begin position="24"/>
        <end position="47"/>
    </location>
</feature>
<feature type="transmembrane region" description="Helical" evidence="1">
    <location>
        <begin position="110"/>
        <end position="129"/>
    </location>
</feature>
<sequence>MEKHEEQLAAIQEMRSMMDQATRFKSISGLSGIIAGILALFSVYLIYQLTGISPVEAEALERIWRSSSQVFVLLALLGLFVICIGIGMYFAMRNARQSGKPAWDHAAKRLLVSLAIPVIAGGIFSGLLIQQGLVAIAAPVTLLFYGMGLLNASKYTLDAVRTVGIVFICLGLLATYFLAYGLLIWALGFGLAHIVYGFIIYVNYERA</sequence>
<accession>A0ABU3TTU4</accession>
<evidence type="ECO:0000313" key="2">
    <source>
        <dbReference type="EMBL" id="MDU0809229.1"/>
    </source>
</evidence>
<feature type="transmembrane region" description="Helical" evidence="1">
    <location>
        <begin position="135"/>
        <end position="152"/>
    </location>
</feature>
<evidence type="ECO:0000313" key="3">
    <source>
        <dbReference type="Proteomes" id="UP001249959"/>
    </source>
</evidence>
<evidence type="ECO:0000256" key="1">
    <source>
        <dbReference type="SAM" id="Phobius"/>
    </source>
</evidence>
<keyword evidence="3" id="KW-1185">Reference proteome</keyword>
<gene>
    <name evidence="2" type="ORF">PQG45_09305</name>
</gene>
<reference evidence="2 3" key="1">
    <citation type="submission" date="2023-09" db="EMBL/GenBank/DDBJ databases">
        <title>Aquirufa genomes.</title>
        <authorList>
            <person name="Pitt A."/>
        </authorList>
    </citation>
    <scope>NUCLEOTIDE SEQUENCE [LARGE SCALE GENOMIC DNA]</scope>
    <source>
        <strain evidence="2 3">LEOWEIH-7C</strain>
    </source>
</reference>
<proteinExistence type="predicted"/>
<name>A0ABU3TTU4_9BACT</name>